<accession>A0A4Y1ZFY8</accession>
<sequence length="45" mass="5311">MCPTPFSNRLNDFFSQKFNGLLFHHTQNDSSLLHYFSSRTCNMLI</sequence>
<dbReference type="EMBL" id="BEXB01000037">
    <property type="protein sequence ID" value="GAY78015.1"/>
    <property type="molecule type" value="Genomic_DNA"/>
</dbReference>
<organism evidence="1 2">
    <name type="scientific">Sporolactobacillus inulinus</name>
    <dbReference type="NCBI Taxonomy" id="2078"/>
    <lineage>
        <taxon>Bacteria</taxon>
        <taxon>Bacillati</taxon>
        <taxon>Bacillota</taxon>
        <taxon>Bacilli</taxon>
        <taxon>Bacillales</taxon>
        <taxon>Sporolactobacillaceae</taxon>
        <taxon>Sporolactobacillus</taxon>
    </lineage>
</organism>
<evidence type="ECO:0000313" key="2">
    <source>
        <dbReference type="Proteomes" id="UP000319716"/>
    </source>
</evidence>
<dbReference type="AlphaFoldDB" id="A0A4Y1ZFY8"/>
<dbReference type="Proteomes" id="UP000319716">
    <property type="component" value="Unassembled WGS sequence"/>
</dbReference>
<evidence type="ECO:0000313" key="1">
    <source>
        <dbReference type="EMBL" id="GAY78015.1"/>
    </source>
</evidence>
<proteinExistence type="predicted"/>
<name>A0A4Y1ZFY8_9BACL</name>
<protein>
    <submittedName>
        <fullName evidence="1">Uncharacterized protein</fullName>
    </submittedName>
</protein>
<comment type="caution">
    <text evidence="1">The sequence shown here is derived from an EMBL/GenBank/DDBJ whole genome shotgun (WGS) entry which is preliminary data.</text>
</comment>
<gene>
    <name evidence="1" type="ORF">NBRC111894_3569</name>
</gene>
<reference evidence="1 2" key="1">
    <citation type="submission" date="2017-11" db="EMBL/GenBank/DDBJ databases">
        <title>Draft Genome Sequence of Sporolactobacillus inulinus NBRC 111894 Isolated from Koso, a Japanese Sugar-Vegetable Fermented Beverage.</title>
        <authorList>
            <person name="Chiou T.Y."/>
            <person name="Oshima K."/>
            <person name="Suda W."/>
            <person name="Hattori M."/>
            <person name="Takahashi T."/>
        </authorList>
    </citation>
    <scope>NUCLEOTIDE SEQUENCE [LARGE SCALE GENOMIC DNA]</scope>
    <source>
        <strain evidence="1 2">NBRC111894</strain>
    </source>
</reference>